<keyword evidence="4 5" id="KW-0067">ATP-binding</keyword>
<evidence type="ECO:0000256" key="5">
    <source>
        <dbReference type="PROSITE-ProRule" id="PRU00560"/>
    </source>
</evidence>
<feature type="binding site" evidence="5">
    <location>
        <begin position="99"/>
        <end position="106"/>
    </location>
    <ligand>
        <name>ATP</name>
        <dbReference type="ChEBI" id="CHEBI:30616"/>
    </ligand>
</feature>
<dbReference type="GO" id="GO:0005524">
    <property type="term" value="F:ATP binding"/>
    <property type="evidence" value="ECO:0007669"/>
    <property type="project" value="UniProtKB-UniRule"/>
</dbReference>
<evidence type="ECO:0000313" key="9">
    <source>
        <dbReference type="Proteomes" id="UP000473658"/>
    </source>
</evidence>
<evidence type="ECO:0000256" key="3">
    <source>
        <dbReference type="ARBA" id="ARBA00022806"/>
    </source>
</evidence>
<proteinExistence type="predicted"/>
<dbReference type="Gene3D" id="3.40.50.300">
    <property type="entry name" value="P-loop containing nucleotide triphosphate hydrolases"/>
    <property type="match status" value="2"/>
</dbReference>
<dbReference type="InterPro" id="IPR014016">
    <property type="entry name" value="UvrD-like_ATP-bd"/>
</dbReference>
<feature type="domain" description="UvrD-like helicase ATP-binding" evidence="7">
    <location>
        <begin position="78"/>
        <end position="341"/>
    </location>
</feature>
<dbReference type="CDD" id="cd17932">
    <property type="entry name" value="DEXQc_UvrD"/>
    <property type="match status" value="1"/>
</dbReference>
<dbReference type="EMBL" id="QRFF01000011">
    <property type="protein sequence ID" value="KAA3497998.1"/>
    <property type="molecule type" value="Genomic_DNA"/>
</dbReference>
<dbReference type="GO" id="GO:0016787">
    <property type="term" value="F:hydrolase activity"/>
    <property type="evidence" value="ECO:0007669"/>
    <property type="project" value="UniProtKB-UniRule"/>
</dbReference>
<gene>
    <name evidence="8" type="ORF">DXM27_25025</name>
</gene>
<dbReference type="InterPro" id="IPR000212">
    <property type="entry name" value="DNA_helicase_UvrD/REP"/>
</dbReference>
<dbReference type="GO" id="GO:0003677">
    <property type="term" value="F:DNA binding"/>
    <property type="evidence" value="ECO:0007669"/>
    <property type="project" value="InterPro"/>
</dbReference>
<dbReference type="Proteomes" id="UP000473658">
    <property type="component" value="Unassembled WGS sequence"/>
</dbReference>
<evidence type="ECO:0000256" key="6">
    <source>
        <dbReference type="SAM" id="MobiDB-lite"/>
    </source>
</evidence>
<feature type="region of interest" description="Disordered" evidence="6">
    <location>
        <begin position="59"/>
        <end position="79"/>
    </location>
</feature>
<dbReference type="PROSITE" id="PS51198">
    <property type="entry name" value="UVRD_HELICASE_ATP_BIND"/>
    <property type="match status" value="1"/>
</dbReference>
<dbReference type="RefSeq" id="WP_149901691.1">
    <property type="nucleotide sequence ID" value="NZ_QRFF01000011.1"/>
</dbReference>
<evidence type="ECO:0000256" key="2">
    <source>
        <dbReference type="ARBA" id="ARBA00022801"/>
    </source>
</evidence>
<keyword evidence="2 5" id="KW-0378">Hydrolase</keyword>
<evidence type="ECO:0000256" key="4">
    <source>
        <dbReference type="ARBA" id="ARBA00022840"/>
    </source>
</evidence>
<dbReference type="AlphaFoldDB" id="A0AA88JMK5"/>
<accession>A0AA88JMK5</accession>
<dbReference type="Pfam" id="PF13538">
    <property type="entry name" value="UvrD_C_2"/>
    <property type="match status" value="1"/>
</dbReference>
<evidence type="ECO:0000259" key="7">
    <source>
        <dbReference type="PROSITE" id="PS51198"/>
    </source>
</evidence>
<dbReference type="SUPFAM" id="SSF52540">
    <property type="entry name" value="P-loop containing nucleoside triphosphate hydrolases"/>
    <property type="match status" value="1"/>
</dbReference>
<dbReference type="InterPro" id="IPR027417">
    <property type="entry name" value="P-loop_NTPase"/>
</dbReference>
<dbReference type="InterPro" id="IPR027785">
    <property type="entry name" value="UvrD-like_helicase_C"/>
</dbReference>
<comment type="caution">
    <text evidence="8">The sequence shown here is derived from an EMBL/GenBank/DDBJ whole genome shotgun (WGS) entry which is preliminary data.</text>
</comment>
<protein>
    <submittedName>
        <fullName evidence="8">ATP-dependent helicase</fullName>
    </submittedName>
</protein>
<feature type="compositionally biased region" description="Basic and acidic residues" evidence="6">
    <location>
        <begin position="59"/>
        <end position="73"/>
    </location>
</feature>
<dbReference type="GO" id="GO:0043138">
    <property type="term" value="F:3'-5' DNA helicase activity"/>
    <property type="evidence" value="ECO:0007669"/>
    <property type="project" value="UniProtKB-EC"/>
</dbReference>
<evidence type="ECO:0000313" key="8">
    <source>
        <dbReference type="EMBL" id="KAA3497998.1"/>
    </source>
</evidence>
<sequence>MQSVFAGNIEVSILRAGREIAKVIRPLRETEKGPVIRFRKKFWSVRDGIVDLDAGPIVDGREVDPAEDSHDHGSSYVEDDDLQGDVITAPASGRLLVDAGPGTGKTYVACSRVAALINTGVPAGRIWLVSFTRTAMQEIRARLVSYLDDPADASAVKIATLDSQAWAIQAGFSDEAKLTGAHNDNIRTTLQYIQGDQDVQEYVGRIRHLVVDEAQDIIGDRAQLVLALIDHLSDECGVTVFCDRAQAIYGFTEDSSGSEDNNNLVDELQRRSFALHELRRVHRTTDPSLLKIFTTVRQQVLDERLSSAAKGELVRNEIRRLAGNKLGQCRDLDLTIVPANSLVLVRQRCDALSISGENVGVAHRLRMSGLPARVYPWLAETFWDHIERRVSKDRFMELWQTRIDSSAAPFTVDRAWQLMVETAGVTGQIVDMHRLRELLGRSAPPVIFTSPDYGDDGPVVGTIHASKGREGDNVFLYLPPVEKGGDNEEEVRVVYVGATRARFQLSVGDGPGPQSGNIDGRVWKRLPDDKLLIEIGRAGDLDAEGLVGTAAFSEEHALKAQALIAFNRTVQGLSAVAKADLGWKMELVMPDKERIAVLTDKMRFDLRAIARSTKRWPQPGYLGALRSIGVRTLAVRPDDPVLDRLNEPWRSSGFMLAPMLVGFGWSKLKGRR</sequence>
<evidence type="ECO:0000256" key="1">
    <source>
        <dbReference type="ARBA" id="ARBA00022741"/>
    </source>
</evidence>
<reference evidence="8 9" key="1">
    <citation type="submission" date="2018-08" db="EMBL/GenBank/DDBJ databases">
        <title>Crown Gall in kiwifruit.</title>
        <authorList>
            <person name="Visnovsky S.B."/>
            <person name="Pitman A.R."/>
        </authorList>
    </citation>
    <scope>NUCLEOTIDE SEQUENCE [LARGE SCALE GENOMIC DNA]</scope>
    <source>
        <strain evidence="8 9">SBV_302_78_2</strain>
    </source>
</reference>
<name>A0AA88JMK5_RHIRH</name>
<organism evidence="8 9">
    <name type="scientific">Rhizobium rhizogenes</name>
    <name type="common">Agrobacterium rhizogenes</name>
    <dbReference type="NCBI Taxonomy" id="359"/>
    <lineage>
        <taxon>Bacteria</taxon>
        <taxon>Pseudomonadati</taxon>
        <taxon>Pseudomonadota</taxon>
        <taxon>Alphaproteobacteria</taxon>
        <taxon>Hyphomicrobiales</taxon>
        <taxon>Rhizobiaceae</taxon>
        <taxon>Rhizobium/Agrobacterium group</taxon>
        <taxon>Rhizobium</taxon>
    </lineage>
</organism>
<keyword evidence="3 5" id="KW-0347">Helicase</keyword>
<dbReference type="PANTHER" id="PTHR11070">
    <property type="entry name" value="UVRD / RECB / PCRA DNA HELICASE FAMILY MEMBER"/>
    <property type="match status" value="1"/>
</dbReference>
<keyword evidence="1 5" id="KW-0547">Nucleotide-binding</keyword>
<dbReference type="Pfam" id="PF00580">
    <property type="entry name" value="UvrD-helicase"/>
    <property type="match status" value="2"/>
</dbReference>